<dbReference type="PROSITE" id="PS00670">
    <property type="entry name" value="D_2_HYDROXYACID_DH_2"/>
    <property type="match status" value="1"/>
</dbReference>
<dbReference type="EMBL" id="OCNJ01000006">
    <property type="protein sequence ID" value="SOD96842.1"/>
    <property type="molecule type" value="Genomic_DNA"/>
</dbReference>
<evidence type="ECO:0000256" key="2">
    <source>
        <dbReference type="ARBA" id="ARBA00023002"/>
    </source>
</evidence>
<keyword evidence="8" id="KW-1185">Reference proteome</keyword>
<dbReference type="Proteomes" id="UP000219621">
    <property type="component" value="Unassembled WGS sequence"/>
</dbReference>
<dbReference type="SUPFAM" id="SSF51735">
    <property type="entry name" value="NAD(P)-binding Rossmann-fold domains"/>
    <property type="match status" value="1"/>
</dbReference>
<dbReference type="GO" id="GO:0005829">
    <property type="term" value="C:cytosol"/>
    <property type="evidence" value="ECO:0007669"/>
    <property type="project" value="TreeGrafter"/>
</dbReference>
<dbReference type="OrthoDB" id="9793626at2"/>
<feature type="domain" description="D-isomer specific 2-hydroxyacid dehydrogenase catalytic" evidence="5">
    <location>
        <begin position="33"/>
        <end position="324"/>
    </location>
</feature>
<gene>
    <name evidence="7" type="ORF">SAMN05421508_106120</name>
</gene>
<protein>
    <submittedName>
        <fullName evidence="7">Lactate dehydrogenase</fullName>
    </submittedName>
</protein>
<feature type="domain" description="D-isomer specific 2-hydroxyacid dehydrogenase NAD-binding" evidence="6">
    <location>
        <begin position="116"/>
        <end position="293"/>
    </location>
</feature>
<dbReference type="GO" id="GO:0016618">
    <property type="term" value="F:hydroxypyruvate reductase [NAD(P)H] activity"/>
    <property type="evidence" value="ECO:0007669"/>
    <property type="project" value="TreeGrafter"/>
</dbReference>
<keyword evidence="2 4" id="KW-0560">Oxidoreductase</keyword>
<organism evidence="7 8">
    <name type="scientific">Caenispirillum bisanense</name>
    <dbReference type="NCBI Taxonomy" id="414052"/>
    <lineage>
        <taxon>Bacteria</taxon>
        <taxon>Pseudomonadati</taxon>
        <taxon>Pseudomonadota</taxon>
        <taxon>Alphaproteobacteria</taxon>
        <taxon>Rhodospirillales</taxon>
        <taxon>Novispirillaceae</taxon>
        <taxon>Caenispirillum</taxon>
    </lineage>
</organism>
<dbReference type="Gene3D" id="3.40.50.720">
    <property type="entry name" value="NAD(P)-binding Rossmann-like Domain"/>
    <property type="match status" value="2"/>
</dbReference>
<dbReference type="CDD" id="cd05301">
    <property type="entry name" value="GDH"/>
    <property type="match status" value="1"/>
</dbReference>
<dbReference type="InterPro" id="IPR050223">
    <property type="entry name" value="D-isomer_2-hydroxyacid_DH"/>
</dbReference>
<dbReference type="PANTHER" id="PTHR10996:SF283">
    <property type="entry name" value="GLYOXYLATE_HYDROXYPYRUVATE REDUCTASE B"/>
    <property type="match status" value="1"/>
</dbReference>
<dbReference type="InterPro" id="IPR006140">
    <property type="entry name" value="D-isomer_DH_NAD-bd"/>
</dbReference>
<evidence type="ECO:0000313" key="8">
    <source>
        <dbReference type="Proteomes" id="UP000219621"/>
    </source>
</evidence>
<dbReference type="FunFam" id="3.40.50.720:FF:000203">
    <property type="entry name" value="D-3-phosphoglycerate dehydrogenase (SerA)"/>
    <property type="match status" value="1"/>
</dbReference>
<accession>A0A286GMX3</accession>
<dbReference type="Pfam" id="PF00389">
    <property type="entry name" value="2-Hacid_dh"/>
    <property type="match status" value="1"/>
</dbReference>
<dbReference type="AlphaFoldDB" id="A0A286GMX3"/>
<dbReference type="InterPro" id="IPR029752">
    <property type="entry name" value="D-isomer_DH_CS1"/>
</dbReference>
<evidence type="ECO:0000259" key="6">
    <source>
        <dbReference type="Pfam" id="PF02826"/>
    </source>
</evidence>
<keyword evidence="3" id="KW-0520">NAD</keyword>
<name>A0A286GMX3_9PROT</name>
<dbReference type="PROSITE" id="PS00671">
    <property type="entry name" value="D_2_HYDROXYACID_DH_3"/>
    <property type="match status" value="1"/>
</dbReference>
<evidence type="ECO:0000256" key="3">
    <source>
        <dbReference type="ARBA" id="ARBA00023027"/>
    </source>
</evidence>
<evidence type="ECO:0000313" key="7">
    <source>
        <dbReference type="EMBL" id="SOD96842.1"/>
    </source>
</evidence>
<proteinExistence type="inferred from homology"/>
<dbReference type="SUPFAM" id="SSF52283">
    <property type="entry name" value="Formate/glycerate dehydrogenase catalytic domain-like"/>
    <property type="match status" value="1"/>
</dbReference>
<dbReference type="InterPro" id="IPR006139">
    <property type="entry name" value="D-isomer_2_OHA_DH_cat_dom"/>
</dbReference>
<sequence length="325" mass="34255">MADKPVLLLSRRLPDPVETRAARDWTAHRNADDRALPGDELVARAAETGADALLVTPTDKLTAAVIAALPARVRAVATFSVGYDHIDVAAARARGLIVTNTPDVLTEATADIALLCLLGAARRAWEAESLLRAGGWTGWTPTQLLGIHPGGKRLGILGMGRIGMAVARRAAAFGMRLHYHKRTRLDAAEEAALGLTYHATAEDLLGVSDFLSVHMPGSPENRHFLNADRLALLPEGAVVVNTARGTVVDDAALVAALKSGRVAAAGLDVFDGEPAVNPGYMALPNAFLLPHLGSATLETRCAMGFRALDNLDAVFRGEPAPDRVA</sequence>
<dbReference type="InterPro" id="IPR036291">
    <property type="entry name" value="NAD(P)-bd_dom_sf"/>
</dbReference>
<dbReference type="GO" id="GO:0030267">
    <property type="term" value="F:glyoxylate reductase (NADPH) activity"/>
    <property type="evidence" value="ECO:0007669"/>
    <property type="project" value="TreeGrafter"/>
</dbReference>
<dbReference type="PANTHER" id="PTHR10996">
    <property type="entry name" value="2-HYDROXYACID DEHYDROGENASE-RELATED"/>
    <property type="match status" value="1"/>
</dbReference>
<evidence type="ECO:0000259" key="5">
    <source>
        <dbReference type="Pfam" id="PF00389"/>
    </source>
</evidence>
<dbReference type="Pfam" id="PF02826">
    <property type="entry name" value="2-Hacid_dh_C"/>
    <property type="match status" value="1"/>
</dbReference>
<evidence type="ECO:0000256" key="1">
    <source>
        <dbReference type="ARBA" id="ARBA00005854"/>
    </source>
</evidence>
<dbReference type="InterPro" id="IPR029753">
    <property type="entry name" value="D-isomer_DH_CS"/>
</dbReference>
<evidence type="ECO:0000256" key="4">
    <source>
        <dbReference type="RuleBase" id="RU003719"/>
    </source>
</evidence>
<comment type="similarity">
    <text evidence="1 4">Belongs to the D-isomer specific 2-hydroxyacid dehydrogenase family.</text>
</comment>
<dbReference type="RefSeq" id="WP_097279894.1">
    <property type="nucleotide sequence ID" value="NZ_OCNJ01000006.1"/>
</dbReference>
<dbReference type="PROSITE" id="PS00065">
    <property type="entry name" value="D_2_HYDROXYACID_DH_1"/>
    <property type="match status" value="1"/>
</dbReference>
<dbReference type="GO" id="GO:0051287">
    <property type="term" value="F:NAD binding"/>
    <property type="evidence" value="ECO:0007669"/>
    <property type="project" value="InterPro"/>
</dbReference>
<reference evidence="7 8" key="1">
    <citation type="submission" date="2017-09" db="EMBL/GenBank/DDBJ databases">
        <authorList>
            <person name="Ehlers B."/>
            <person name="Leendertz F.H."/>
        </authorList>
    </citation>
    <scope>NUCLEOTIDE SEQUENCE [LARGE SCALE GENOMIC DNA]</scope>
    <source>
        <strain evidence="7 8">USBA 140</strain>
    </source>
</reference>